<proteinExistence type="predicted"/>
<comment type="caution">
    <text evidence="2">The sequence shown here is derived from an EMBL/GenBank/DDBJ whole genome shotgun (WGS) entry which is preliminary data.</text>
</comment>
<feature type="transmembrane region" description="Helical" evidence="1">
    <location>
        <begin position="30"/>
        <end position="52"/>
    </location>
</feature>
<name>A0A364V8L4_9CORY</name>
<keyword evidence="3" id="KW-1185">Reference proteome</keyword>
<dbReference type="Gene3D" id="1.20.1300.10">
    <property type="entry name" value="Fumarate reductase/succinate dehydrogenase, transmembrane subunit"/>
    <property type="match status" value="1"/>
</dbReference>
<keyword evidence="1" id="KW-0812">Transmembrane</keyword>
<keyword evidence="1" id="KW-0472">Membrane</keyword>
<feature type="transmembrane region" description="Helical" evidence="1">
    <location>
        <begin position="129"/>
        <end position="150"/>
    </location>
</feature>
<organism evidence="2 3">
    <name type="scientific">Corynebacterium heidelbergense</name>
    <dbReference type="NCBI Taxonomy" id="2055947"/>
    <lineage>
        <taxon>Bacteria</taxon>
        <taxon>Bacillati</taxon>
        <taxon>Actinomycetota</taxon>
        <taxon>Actinomycetes</taxon>
        <taxon>Mycobacteriales</taxon>
        <taxon>Corynebacteriaceae</taxon>
        <taxon>Corynebacterium</taxon>
    </lineage>
</organism>
<dbReference type="RefSeq" id="WP_113630030.1">
    <property type="nucleotide sequence ID" value="NZ_QHCV01000006.1"/>
</dbReference>
<keyword evidence="1" id="KW-1133">Transmembrane helix</keyword>
<evidence type="ECO:0000256" key="1">
    <source>
        <dbReference type="SAM" id="Phobius"/>
    </source>
</evidence>
<feature type="transmembrane region" description="Helical" evidence="1">
    <location>
        <begin position="229"/>
        <end position="251"/>
    </location>
</feature>
<feature type="transmembrane region" description="Helical" evidence="1">
    <location>
        <begin position="86"/>
        <end position="108"/>
    </location>
</feature>
<dbReference type="SUPFAM" id="SSF81343">
    <property type="entry name" value="Fumarate reductase respiratory complex transmembrane subunits"/>
    <property type="match status" value="1"/>
</dbReference>
<protein>
    <submittedName>
        <fullName evidence="2">Succinate dehydrogenase</fullName>
    </submittedName>
</protein>
<reference evidence="2 3" key="1">
    <citation type="journal article" date="2018" name="Syst. Appl. Microbiol.">
        <title>Corynebacterium heidelbergense sp. nov., isolated from the preen glands of Egyptian geese (Alopochen aegyptiacus).</title>
        <authorList>
            <person name="Braun M.S."/>
            <person name="Wang E."/>
            <person name="Zimmermann S."/>
            <person name="Wink M."/>
        </authorList>
    </citation>
    <scope>NUCLEOTIDE SEQUENCE [LARGE SCALE GENOMIC DNA]</scope>
    <source>
        <strain evidence="2 3">647</strain>
    </source>
</reference>
<dbReference type="EMBL" id="QHCV01000006">
    <property type="protein sequence ID" value="RAV32954.1"/>
    <property type="molecule type" value="Genomic_DNA"/>
</dbReference>
<dbReference type="InterPro" id="IPR034804">
    <property type="entry name" value="SQR/QFR_C/D"/>
</dbReference>
<gene>
    <name evidence="2" type="ORF">DLJ54_01090</name>
</gene>
<dbReference type="GO" id="GO:0016020">
    <property type="term" value="C:membrane"/>
    <property type="evidence" value="ECO:0007669"/>
    <property type="project" value="InterPro"/>
</dbReference>
<dbReference type="Proteomes" id="UP000251577">
    <property type="component" value="Unassembled WGS sequence"/>
</dbReference>
<sequence>MTVKYDDRDAIVHGKITTKPLRKKPGFPSWAMKMIMAVTGIIFGLFVLVHMLGNLKVYGGEHGFNAYADFLRTFGYPLLPHQSFLWLFRIVLLICLVLHVGCAFALIGRSSQSRGRYKRKGMRSSWNTFSARTMPITGIVLLLFIIYHILDLTLGVKPAASSHFQNPDGGHHAAYQNLVSSFERPGVAIFYILAMFILFAHLSHGIWTASSDLGITGHRTRQVMLWISYLLPAIVLIGNISIPLAVMFGAVDQVPFMPHAGH</sequence>
<dbReference type="InterPro" id="IPR011138">
    <property type="entry name" value="Cytochrome_b-558"/>
</dbReference>
<dbReference type="CDD" id="cd03498">
    <property type="entry name" value="SQR_TypeB_2_TM"/>
    <property type="match status" value="1"/>
</dbReference>
<dbReference type="AlphaFoldDB" id="A0A364V8L4"/>
<accession>A0A364V8L4</accession>
<dbReference type="NCBIfam" id="TIGR02046">
    <property type="entry name" value="sdhC_b558_fam"/>
    <property type="match status" value="1"/>
</dbReference>
<evidence type="ECO:0000313" key="2">
    <source>
        <dbReference type="EMBL" id="RAV32954.1"/>
    </source>
</evidence>
<feature type="transmembrane region" description="Helical" evidence="1">
    <location>
        <begin position="188"/>
        <end position="209"/>
    </location>
</feature>
<evidence type="ECO:0000313" key="3">
    <source>
        <dbReference type="Proteomes" id="UP000251577"/>
    </source>
</evidence>